<organism evidence="2 3">
    <name type="scientific">Parasphingopyxis marina</name>
    <dbReference type="NCBI Taxonomy" id="2761622"/>
    <lineage>
        <taxon>Bacteria</taxon>
        <taxon>Pseudomonadati</taxon>
        <taxon>Pseudomonadota</taxon>
        <taxon>Alphaproteobacteria</taxon>
        <taxon>Sphingomonadales</taxon>
        <taxon>Sphingomonadaceae</taxon>
        <taxon>Parasphingopyxis</taxon>
    </lineage>
</organism>
<dbReference type="Proteomes" id="UP000564378">
    <property type="component" value="Unassembled WGS sequence"/>
</dbReference>
<proteinExistence type="predicted"/>
<evidence type="ECO:0000313" key="3">
    <source>
        <dbReference type="Proteomes" id="UP000564378"/>
    </source>
</evidence>
<sequence length="304" mass="33382">MQQSRSLAYWLCIGWVVLVVLWVGWEAYSYSGLYRWLAEWQIERWGEYQQFWTALGPLVLLTMFPLSWIGRQERARKAQVDAATIAETGAPPDPLDQLVRTRRFGLLFSGLAALVAVGAYGWSQTLPDASDPPAEIDLATLGDGDVPAGPVLLTAAIDTENSVTQQSSYSRVGSSDEISYATLYVPLIAEGAAKEGERAPVRVFLDRSVSNPTMPQGGARQVFMGNQFRGTLVENGLPGPVRAEFENAGIAIASPHYLLTSDSAGGRKPFYITAAIAGLLAFAMLAMVPAMQLRIWRERRQRRD</sequence>
<feature type="transmembrane region" description="Helical" evidence="1">
    <location>
        <begin position="270"/>
        <end position="293"/>
    </location>
</feature>
<keyword evidence="1" id="KW-0812">Transmembrane</keyword>
<keyword evidence="1" id="KW-0472">Membrane</keyword>
<name>A0A842HRF6_9SPHN</name>
<dbReference type="AlphaFoldDB" id="A0A842HRF6"/>
<feature type="transmembrane region" description="Helical" evidence="1">
    <location>
        <begin position="104"/>
        <end position="123"/>
    </location>
</feature>
<keyword evidence="1" id="KW-1133">Transmembrane helix</keyword>
<accession>A0A842HRF6</accession>
<comment type="caution">
    <text evidence="2">The sequence shown here is derived from an EMBL/GenBank/DDBJ whole genome shotgun (WGS) entry which is preliminary data.</text>
</comment>
<feature type="transmembrane region" description="Helical" evidence="1">
    <location>
        <begin position="48"/>
        <end position="69"/>
    </location>
</feature>
<protein>
    <submittedName>
        <fullName evidence="2">Uncharacterized protein</fullName>
    </submittedName>
</protein>
<dbReference type="RefSeq" id="WP_185799666.1">
    <property type="nucleotide sequence ID" value="NZ_JACJVJ010000001.1"/>
</dbReference>
<gene>
    <name evidence="2" type="ORF">H6P80_01970</name>
</gene>
<evidence type="ECO:0000313" key="2">
    <source>
        <dbReference type="EMBL" id="MBC2776378.1"/>
    </source>
</evidence>
<keyword evidence="3" id="KW-1185">Reference proteome</keyword>
<reference evidence="2 3" key="1">
    <citation type="submission" date="2020-08" db="EMBL/GenBank/DDBJ databases">
        <title>Draft genome sequence of Parasphingopyxis sp. GrpM-11.</title>
        <authorList>
            <person name="Oh J."/>
            <person name="Roh D.-H."/>
        </authorList>
    </citation>
    <scope>NUCLEOTIDE SEQUENCE [LARGE SCALE GENOMIC DNA]</scope>
    <source>
        <strain evidence="2 3">GrpM-11</strain>
    </source>
</reference>
<evidence type="ECO:0000256" key="1">
    <source>
        <dbReference type="SAM" id="Phobius"/>
    </source>
</evidence>
<dbReference type="EMBL" id="JACJVJ010000001">
    <property type="protein sequence ID" value="MBC2776378.1"/>
    <property type="molecule type" value="Genomic_DNA"/>
</dbReference>
<feature type="transmembrane region" description="Helical" evidence="1">
    <location>
        <begin position="7"/>
        <end position="28"/>
    </location>
</feature>